<dbReference type="EMBL" id="JNBR01000642">
    <property type="protein sequence ID" value="OQR90291.1"/>
    <property type="molecule type" value="Genomic_DNA"/>
</dbReference>
<keyword evidence="2" id="KW-1185">Reference proteome</keyword>
<dbReference type="SUPFAM" id="SSF50370">
    <property type="entry name" value="Ricin B-like lectins"/>
    <property type="match status" value="2"/>
</dbReference>
<dbReference type="InterPro" id="IPR035992">
    <property type="entry name" value="Ricin_B-like_lectins"/>
</dbReference>
<gene>
    <name evidence="1" type="ORF">ACHHYP_20228</name>
</gene>
<evidence type="ECO:0000313" key="1">
    <source>
        <dbReference type="EMBL" id="OQR90291.1"/>
    </source>
</evidence>
<sequence length="384" mass="43243">MSHINVQVVPQDHLSVEDLSDTPFVLQSVANPTKCLHLIRGLDSCSNGDAVILATIVNGNYPPQEWFYDGKLLRWAKCLTKCIHAASEFGKTLDGAHCCLWDVQDGDFQAQEWTIVGNHVRSATHDTRCLRILTDDAQLPRNGDPCVVGEFVAGGTSLQDSGVPTLDFSNYKALFLRKEVNGHALSCCKKVAELTDLGVDIHLKAMSLCKRIQQLAVTGVPTALFEHELHPPLPKRGYRLQSVMYPSMCLQLKSGDYESRNGDRLVLREIVCTAFPPQVWIWDGKHIRSANDRKKGIHINDVGPAVNGDIVHLWDYGRSSRHNEEWLFDGKLIRSVKNPMKCIRLKQGNRSVEGDECHLWDIVHDRPYPPQEWKLVPDENFPLK</sequence>
<dbReference type="Gene3D" id="2.80.10.50">
    <property type="match status" value="2"/>
</dbReference>
<reference evidence="1 2" key="1">
    <citation type="journal article" date="2014" name="Genome Biol. Evol.">
        <title>The secreted proteins of Achlya hypogyna and Thraustotheca clavata identify the ancestral oomycete secretome and reveal gene acquisitions by horizontal gene transfer.</title>
        <authorList>
            <person name="Misner I."/>
            <person name="Blouin N."/>
            <person name="Leonard G."/>
            <person name="Richards T.A."/>
            <person name="Lane C.E."/>
        </authorList>
    </citation>
    <scope>NUCLEOTIDE SEQUENCE [LARGE SCALE GENOMIC DNA]</scope>
    <source>
        <strain evidence="1 2">ATCC 48635</strain>
    </source>
</reference>
<dbReference type="Proteomes" id="UP000243579">
    <property type="component" value="Unassembled WGS sequence"/>
</dbReference>
<evidence type="ECO:0000313" key="2">
    <source>
        <dbReference type="Proteomes" id="UP000243579"/>
    </source>
</evidence>
<dbReference type="AlphaFoldDB" id="A0A1V9YX55"/>
<protein>
    <submittedName>
        <fullName evidence="1">Uncharacterized protein</fullName>
    </submittedName>
</protein>
<proteinExistence type="predicted"/>
<organism evidence="1 2">
    <name type="scientific">Achlya hypogyna</name>
    <name type="common">Oomycete</name>
    <name type="synonym">Protoachlya hypogyna</name>
    <dbReference type="NCBI Taxonomy" id="1202772"/>
    <lineage>
        <taxon>Eukaryota</taxon>
        <taxon>Sar</taxon>
        <taxon>Stramenopiles</taxon>
        <taxon>Oomycota</taxon>
        <taxon>Saprolegniomycetes</taxon>
        <taxon>Saprolegniales</taxon>
        <taxon>Achlyaceae</taxon>
        <taxon>Achlya</taxon>
    </lineage>
</organism>
<comment type="caution">
    <text evidence="1">The sequence shown here is derived from an EMBL/GenBank/DDBJ whole genome shotgun (WGS) entry which is preliminary data.</text>
</comment>
<accession>A0A1V9YX55</accession>
<name>A0A1V9YX55_ACHHY</name>